<accession>A0ABT9NPJ3</accession>
<sequence length="287" mass="32044">MSTQLADLPARPLGPQGVIWYAAADVRALVAVIRLLVHQVAHPMVGAGVGEHSVYKTDPWGRLLRTTNSVVSSVYGGVDAAVEGQRLLRMHAQIKGVDAAGRRYHALDPDAYAWVHATAYEGTRLFLLEAGPGLTDAQDEQLFTEWRRLGLLIGVRDSALPRTRAEFWELWDRTLPQLENNPVVQDLLWSAPTAPPYVPQKLVDLASAPVLRRQREVMAVTLDPALRARIGLPEPTDRVRRRVQRTMRLMRLGNGLPERVRHNPLTWRTAARTAADPRLGPEPVRYP</sequence>
<dbReference type="PANTHER" id="PTHR36151">
    <property type="entry name" value="BLR2777 PROTEIN"/>
    <property type="match status" value="1"/>
</dbReference>
<evidence type="ECO:0000313" key="3">
    <source>
        <dbReference type="Proteomes" id="UP001240447"/>
    </source>
</evidence>
<reference evidence="2 3" key="1">
    <citation type="submission" date="2023-07" db="EMBL/GenBank/DDBJ databases">
        <title>Sequencing the genomes of 1000 actinobacteria strains.</title>
        <authorList>
            <person name="Klenk H.-P."/>
        </authorList>
    </citation>
    <scope>NUCLEOTIDE SEQUENCE [LARGE SCALE GENOMIC DNA]</scope>
    <source>
        <strain evidence="2 3">GD13</strain>
    </source>
</reference>
<name>A0ABT9NPJ3_9ACTN</name>
<dbReference type="RefSeq" id="WP_306825101.1">
    <property type="nucleotide sequence ID" value="NZ_JAUSQM010000001.1"/>
</dbReference>
<gene>
    <name evidence="2" type="ORF">J2S59_002158</name>
</gene>
<dbReference type="PANTHER" id="PTHR36151:SF3">
    <property type="entry name" value="ER-BOUND OXYGENASE MPAB_MPAB'_RUBBER OXYGENASE CATALYTIC DOMAIN-CONTAINING PROTEIN"/>
    <property type="match status" value="1"/>
</dbReference>
<feature type="domain" description="ER-bound oxygenase mpaB/mpaB'/Rubber oxygenase catalytic" evidence="1">
    <location>
        <begin position="22"/>
        <end position="251"/>
    </location>
</feature>
<protein>
    <submittedName>
        <fullName evidence="2">Uncharacterized protein (DUF2236 family)</fullName>
    </submittedName>
</protein>
<evidence type="ECO:0000313" key="2">
    <source>
        <dbReference type="EMBL" id="MDP9822349.1"/>
    </source>
</evidence>
<organism evidence="2 3">
    <name type="scientific">Nocardioides massiliensis</name>
    <dbReference type="NCBI Taxonomy" id="1325935"/>
    <lineage>
        <taxon>Bacteria</taxon>
        <taxon>Bacillati</taxon>
        <taxon>Actinomycetota</taxon>
        <taxon>Actinomycetes</taxon>
        <taxon>Propionibacteriales</taxon>
        <taxon>Nocardioidaceae</taxon>
        <taxon>Nocardioides</taxon>
    </lineage>
</organism>
<comment type="caution">
    <text evidence="2">The sequence shown here is derived from an EMBL/GenBank/DDBJ whole genome shotgun (WGS) entry which is preliminary data.</text>
</comment>
<dbReference type="Pfam" id="PF09995">
    <property type="entry name" value="MPAB_Lcp_cat"/>
    <property type="match status" value="1"/>
</dbReference>
<evidence type="ECO:0000259" key="1">
    <source>
        <dbReference type="Pfam" id="PF09995"/>
    </source>
</evidence>
<keyword evidence="3" id="KW-1185">Reference proteome</keyword>
<dbReference type="EMBL" id="JAUSQM010000001">
    <property type="protein sequence ID" value="MDP9822349.1"/>
    <property type="molecule type" value="Genomic_DNA"/>
</dbReference>
<proteinExistence type="predicted"/>
<dbReference type="InterPro" id="IPR018713">
    <property type="entry name" value="MPAB/Lcp_cat_dom"/>
</dbReference>
<dbReference type="Proteomes" id="UP001240447">
    <property type="component" value="Unassembled WGS sequence"/>
</dbReference>